<dbReference type="OrthoDB" id="4088010at2"/>
<protein>
    <submittedName>
        <fullName evidence="3">E2 family protein B</fullName>
    </submittedName>
</protein>
<sequence>MAYSLQKLKHKLNEIDQDIIQSFVIREKVDLKDFMGCSEVADIEVIVNERKVKLAVGFPPEFPNELPKFYDKEDQFHLIPHKLWTGFICFTRSESLIIDVRYPASILLNCLLKVTKILEDGEKGLNKDDFTNEFEVYWQQKCLLDITFLAHIDTTNAKVRAMNLWFENIEEGPNIIISAEKNEDLDNTINNLFHVDVSKATKYRCIYIPLKKNTFLLPPHQSKEWDLNELKSIVLSNITSENRRNYNKIVTTPTKGVFPNLEFIIIGLPTPSGNVALFGYGITGNAFPLKSLKGKGNQRKQIHPFMLKPKDAKLFEMRIRRWHPNHLLNRTGGQPMLKNKHVMVVGVGSVGSEVAVRFAKAGVSNISLVDYDIMSLDNVHRHALGSDQVFISNEKGLLSNKMKVNGVKDEINRKYPFTKVEVFEKNFLSLINESFLNSLGIDMLIISIGSPNIEMLINAKMHKLTKKIPTIYTWVEPLGIGGHTLVTLNGHREGCYQCLFKPNEESPIFNRSAFAKPNQDFSKSITGCGSVFTPYNFLDSERSAILTVEAGVKVLMESMNGNPLLSWKGDNSTFVERGFESTMRYSFSNERLDETKYSYRDDSCTVCSNESRDSHQ</sequence>
<dbReference type="Pfam" id="PF00899">
    <property type="entry name" value="ThiF"/>
    <property type="match status" value="1"/>
</dbReference>
<dbReference type="InterPro" id="IPR045886">
    <property type="entry name" value="ThiF/MoeB/HesA"/>
</dbReference>
<organism evidence="3 4">
    <name type="scientific">Amphibacillus marinus</name>
    <dbReference type="NCBI Taxonomy" id="872970"/>
    <lineage>
        <taxon>Bacteria</taxon>
        <taxon>Bacillati</taxon>
        <taxon>Bacillota</taxon>
        <taxon>Bacilli</taxon>
        <taxon>Bacillales</taxon>
        <taxon>Bacillaceae</taxon>
        <taxon>Amphibacillus</taxon>
    </lineage>
</organism>
<dbReference type="GO" id="GO:0008641">
    <property type="term" value="F:ubiquitin-like modifier activating enzyme activity"/>
    <property type="evidence" value="ECO:0007669"/>
    <property type="project" value="InterPro"/>
</dbReference>
<accession>A0A1H8TIQ2</accession>
<dbReference type="GO" id="GO:0061503">
    <property type="term" value="F:tRNA threonylcarbamoyladenosine dehydratase"/>
    <property type="evidence" value="ECO:0007669"/>
    <property type="project" value="TreeGrafter"/>
</dbReference>
<dbReference type="Gene3D" id="3.40.50.720">
    <property type="entry name" value="NAD(P)-binding Rossmann-like Domain"/>
    <property type="match status" value="1"/>
</dbReference>
<dbReference type="PANTHER" id="PTHR43267:SF2">
    <property type="entry name" value="TRNA THREONYLCARBAMOYLADENOSINE DEHYDRATASE 1-RELATED"/>
    <property type="match status" value="1"/>
</dbReference>
<dbReference type="AlphaFoldDB" id="A0A1H8TIQ2"/>
<dbReference type="EMBL" id="FODJ01000016">
    <property type="protein sequence ID" value="SEO90388.1"/>
    <property type="molecule type" value="Genomic_DNA"/>
</dbReference>
<dbReference type="STRING" id="872970.SAMN04488134_11649"/>
<dbReference type="GO" id="GO:0061504">
    <property type="term" value="P:cyclic threonylcarbamoyladenosine biosynthetic process"/>
    <property type="evidence" value="ECO:0007669"/>
    <property type="project" value="TreeGrafter"/>
</dbReference>
<reference evidence="3 4" key="1">
    <citation type="submission" date="2016-10" db="EMBL/GenBank/DDBJ databases">
        <authorList>
            <person name="de Groot N.N."/>
        </authorList>
    </citation>
    <scope>NUCLEOTIDE SEQUENCE [LARGE SCALE GENOMIC DNA]</scope>
    <source>
        <strain evidence="3 4">CGMCC 1.10434</strain>
    </source>
</reference>
<dbReference type="InterPro" id="IPR032701">
    <property type="entry name" value="Prok-E2_B_dom"/>
</dbReference>
<keyword evidence="4" id="KW-1185">Reference proteome</keyword>
<evidence type="ECO:0000313" key="3">
    <source>
        <dbReference type="EMBL" id="SEO90388.1"/>
    </source>
</evidence>
<gene>
    <name evidence="3" type="ORF">SAMN04488134_11649</name>
</gene>
<dbReference type="PANTHER" id="PTHR43267">
    <property type="entry name" value="TRNA THREONYLCARBAMOYLADENOSINE DEHYDRATASE"/>
    <property type="match status" value="1"/>
</dbReference>
<dbReference type="SUPFAM" id="SSF69572">
    <property type="entry name" value="Activating enzymes of the ubiquitin-like proteins"/>
    <property type="match status" value="1"/>
</dbReference>
<dbReference type="InterPro" id="IPR000594">
    <property type="entry name" value="ThiF_NAD_FAD-bd"/>
</dbReference>
<evidence type="ECO:0000313" key="4">
    <source>
        <dbReference type="Proteomes" id="UP000199300"/>
    </source>
</evidence>
<evidence type="ECO:0000259" key="1">
    <source>
        <dbReference type="Pfam" id="PF00899"/>
    </source>
</evidence>
<dbReference type="InterPro" id="IPR035985">
    <property type="entry name" value="Ubiquitin-activating_enz"/>
</dbReference>
<name>A0A1H8TIQ2_9BACI</name>
<dbReference type="RefSeq" id="WP_091500219.1">
    <property type="nucleotide sequence ID" value="NZ_FODJ01000016.1"/>
</dbReference>
<proteinExistence type="predicted"/>
<dbReference type="Proteomes" id="UP000199300">
    <property type="component" value="Unassembled WGS sequence"/>
</dbReference>
<feature type="domain" description="THIF-type NAD/FAD binding fold" evidence="1">
    <location>
        <begin position="331"/>
        <end position="503"/>
    </location>
</feature>
<evidence type="ECO:0000259" key="2">
    <source>
        <dbReference type="Pfam" id="PF14461"/>
    </source>
</evidence>
<feature type="domain" description="Prokaryotic E2 family B" evidence="2">
    <location>
        <begin position="44"/>
        <end position="141"/>
    </location>
</feature>
<dbReference type="Pfam" id="PF14461">
    <property type="entry name" value="Prok-E2_B"/>
    <property type="match status" value="1"/>
</dbReference>